<dbReference type="AlphaFoldDB" id="A0A6D2J6E8"/>
<dbReference type="OrthoDB" id="1108224at2759"/>
<proteinExistence type="predicted"/>
<evidence type="ECO:0000313" key="2">
    <source>
        <dbReference type="EMBL" id="CAA7035355.1"/>
    </source>
</evidence>
<comment type="caution">
    <text evidence="2">The sequence shown here is derived from an EMBL/GenBank/DDBJ whole genome shotgun (WGS) entry which is preliminary data.</text>
</comment>
<gene>
    <name evidence="2" type="ORF">MERR_LOCUS22590</name>
</gene>
<dbReference type="InterPro" id="IPR002156">
    <property type="entry name" value="RNaseH_domain"/>
</dbReference>
<accession>A0A6D2J6E8</accession>
<organism evidence="2 3">
    <name type="scientific">Microthlaspi erraticum</name>
    <dbReference type="NCBI Taxonomy" id="1685480"/>
    <lineage>
        <taxon>Eukaryota</taxon>
        <taxon>Viridiplantae</taxon>
        <taxon>Streptophyta</taxon>
        <taxon>Embryophyta</taxon>
        <taxon>Tracheophyta</taxon>
        <taxon>Spermatophyta</taxon>
        <taxon>Magnoliopsida</taxon>
        <taxon>eudicotyledons</taxon>
        <taxon>Gunneridae</taxon>
        <taxon>Pentapetalae</taxon>
        <taxon>rosids</taxon>
        <taxon>malvids</taxon>
        <taxon>Brassicales</taxon>
        <taxon>Brassicaceae</taxon>
        <taxon>Coluteocarpeae</taxon>
        <taxon>Microthlaspi</taxon>
    </lineage>
</organism>
<reference evidence="2" key="1">
    <citation type="submission" date="2020-01" db="EMBL/GenBank/DDBJ databases">
        <authorList>
            <person name="Mishra B."/>
        </authorList>
    </citation>
    <scope>NUCLEOTIDE SEQUENCE [LARGE SCALE GENOMIC DNA]</scope>
</reference>
<name>A0A6D2J6E8_9BRAS</name>
<dbReference type="GO" id="GO:0004523">
    <property type="term" value="F:RNA-DNA hybrid ribonuclease activity"/>
    <property type="evidence" value="ECO:0007669"/>
    <property type="project" value="InterPro"/>
</dbReference>
<dbReference type="Proteomes" id="UP000467841">
    <property type="component" value="Unassembled WGS sequence"/>
</dbReference>
<dbReference type="GO" id="GO:0003676">
    <property type="term" value="F:nucleic acid binding"/>
    <property type="evidence" value="ECO:0007669"/>
    <property type="project" value="InterPro"/>
</dbReference>
<dbReference type="Pfam" id="PF13456">
    <property type="entry name" value="RVT_3"/>
    <property type="match status" value="1"/>
</dbReference>
<evidence type="ECO:0000259" key="1">
    <source>
        <dbReference type="Pfam" id="PF13456"/>
    </source>
</evidence>
<sequence>MMNRMNISPNISATSLPQYQRRNHVIQWQVPSRGWVKCNYDASHHDGDQDSGMGWIIRNSNGHFLDCGMDKYQGRVSAVESECSALLWALQATWALGY</sequence>
<protein>
    <recommendedName>
        <fullName evidence="1">RNase H type-1 domain-containing protein</fullName>
    </recommendedName>
</protein>
<keyword evidence="3" id="KW-1185">Reference proteome</keyword>
<dbReference type="InterPro" id="IPR052929">
    <property type="entry name" value="RNase_H-like_EbsB-rel"/>
</dbReference>
<evidence type="ECO:0000313" key="3">
    <source>
        <dbReference type="Proteomes" id="UP000467841"/>
    </source>
</evidence>
<dbReference type="PANTHER" id="PTHR47074">
    <property type="entry name" value="BNAC02G40300D PROTEIN"/>
    <property type="match status" value="1"/>
</dbReference>
<dbReference type="EMBL" id="CACVBM020001156">
    <property type="protein sequence ID" value="CAA7035355.1"/>
    <property type="molecule type" value="Genomic_DNA"/>
</dbReference>
<feature type="domain" description="RNase H type-1" evidence="1">
    <location>
        <begin position="39"/>
        <end position="98"/>
    </location>
</feature>
<dbReference type="PANTHER" id="PTHR47074:SF78">
    <property type="entry name" value="GB|AAF30348.1-RELATED"/>
    <property type="match status" value="1"/>
</dbReference>